<dbReference type="CDD" id="cd16439">
    <property type="entry name" value="beta_Kdo_transferase_KpsC_2"/>
    <property type="match status" value="1"/>
</dbReference>
<dbReference type="InterPro" id="IPR007833">
    <property type="entry name" value="Capsule_polysaccharide_synth"/>
</dbReference>
<organism evidence="1 2">
    <name type="scientific">Acidithiobacillus ferrooxidans</name>
    <name type="common">Thiobacillus ferrooxidans</name>
    <dbReference type="NCBI Taxonomy" id="920"/>
    <lineage>
        <taxon>Bacteria</taxon>
        <taxon>Pseudomonadati</taxon>
        <taxon>Pseudomonadota</taxon>
        <taxon>Acidithiobacillia</taxon>
        <taxon>Acidithiobacillales</taxon>
        <taxon>Acidithiobacillaceae</taxon>
        <taxon>Acidithiobacillus</taxon>
    </lineage>
</organism>
<keyword evidence="1" id="KW-0808">Transferase</keyword>
<dbReference type="OrthoDB" id="543755at2"/>
<dbReference type="OMA" id="HDAFGRR"/>
<dbReference type="GeneID" id="65282013"/>
<evidence type="ECO:0000313" key="2">
    <source>
        <dbReference type="Proteomes" id="UP000248886"/>
    </source>
</evidence>
<reference evidence="1 2" key="1">
    <citation type="submission" date="2018-06" db="EMBL/GenBank/DDBJ databases">
        <title>Draft sequence of Acidithiobacillus ferrooxidans CCM 4253.</title>
        <authorList>
            <person name="Moya-Beltran A."/>
            <person name="Castro M."/>
            <person name="Covarrubias P.C."/>
            <person name="Issotta F."/>
            <person name="Janiczek O."/>
            <person name="Mandl M."/>
            <person name="Kucera J."/>
            <person name="Quatrini R."/>
        </authorList>
    </citation>
    <scope>NUCLEOTIDE SEQUENCE [LARGE SCALE GENOMIC DNA]</scope>
    <source>
        <strain evidence="1 2">CCM 4253</strain>
    </source>
</reference>
<dbReference type="Proteomes" id="UP000248886">
    <property type="component" value="Unassembled WGS sequence"/>
</dbReference>
<dbReference type="GO" id="GO:0000271">
    <property type="term" value="P:polysaccharide biosynthetic process"/>
    <property type="evidence" value="ECO:0007669"/>
    <property type="project" value="InterPro"/>
</dbReference>
<protein>
    <submittedName>
        <fullName evidence="1">Beta-3-deoxy-D-manno-oct-2-ulosonic acid transferase</fullName>
    </submittedName>
</protein>
<name>A0A2W1K2K5_ACIFR</name>
<proteinExistence type="predicted"/>
<accession>A0A2W1K2K5</accession>
<gene>
    <name evidence="1" type="ORF">DN052_11310</name>
</gene>
<dbReference type="GO" id="GO:0015774">
    <property type="term" value="P:polysaccharide transport"/>
    <property type="evidence" value="ECO:0007669"/>
    <property type="project" value="InterPro"/>
</dbReference>
<sequence length="347" mass="39276">MDNLQDHEMPSILYAVGFSPWKRRSLRAFLPGTRLHFIEHIESAPPHSNLLLWGNSDMGGQDERKVIRVEDGFLRSVGLGADLIPPISYVFDHSGLYYDARRPSDLETLLQHFEMNSDLLARAQWLRKHIVTRGLTKYNVGGITWRRPPHARHVILVPGQVESDASILLGCASIRTNMQLLRQVRAQHPDSYLVYKPHPDVVARLRRPGADEGEASGYCDEVVTDVSMHALLEAVDAVHVLTSSTGFEALLRAKPVTCHGVPFYSGWGLTDDRIPVARRRRRRSLDELVAAVLILYPRYLHPLTKTLCRPEEAIAGLGALREHAPDRRTPLWRKGFRMVLRHVVGVR</sequence>
<dbReference type="EMBL" id="QKQP01000005">
    <property type="protein sequence ID" value="PZD80986.1"/>
    <property type="molecule type" value="Genomic_DNA"/>
</dbReference>
<dbReference type="Pfam" id="PF05159">
    <property type="entry name" value="Capsule_synth"/>
    <property type="match status" value="2"/>
</dbReference>
<dbReference type="AlphaFoldDB" id="A0A2W1K2K5"/>
<dbReference type="GO" id="GO:0016740">
    <property type="term" value="F:transferase activity"/>
    <property type="evidence" value="ECO:0007669"/>
    <property type="project" value="UniProtKB-KW"/>
</dbReference>
<dbReference type="RefSeq" id="WP_012537541.1">
    <property type="nucleotide sequence ID" value="NZ_AP025160.1"/>
</dbReference>
<comment type="caution">
    <text evidence="1">The sequence shown here is derived from an EMBL/GenBank/DDBJ whole genome shotgun (WGS) entry which is preliminary data.</text>
</comment>
<evidence type="ECO:0000313" key="1">
    <source>
        <dbReference type="EMBL" id="PZD80986.1"/>
    </source>
</evidence>